<feature type="domain" description="Methyltransferase" evidence="3">
    <location>
        <begin position="43"/>
        <end position="133"/>
    </location>
</feature>
<dbReference type="Gene3D" id="3.40.50.150">
    <property type="entry name" value="Vaccinia Virus protein VP39"/>
    <property type="match status" value="1"/>
</dbReference>
<dbReference type="AlphaFoldDB" id="A0A1M7YW59"/>
<dbReference type="CDD" id="cd02440">
    <property type="entry name" value="AdoMet_MTases"/>
    <property type="match status" value="1"/>
</dbReference>
<dbReference type="InterPro" id="IPR029063">
    <property type="entry name" value="SAM-dependent_MTases_sf"/>
</dbReference>
<keyword evidence="5" id="KW-1185">Reference proteome</keyword>
<dbReference type="RefSeq" id="WP_073583139.1">
    <property type="nucleotide sequence ID" value="NZ_AP024897.1"/>
</dbReference>
<evidence type="ECO:0000256" key="1">
    <source>
        <dbReference type="ARBA" id="ARBA00022603"/>
    </source>
</evidence>
<dbReference type="PANTHER" id="PTHR43861">
    <property type="entry name" value="TRANS-ACONITATE 2-METHYLTRANSFERASE-RELATED"/>
    <property type="match status" value="1"/>
</dbReference>
<dbReference type="EMBL" id="FRFG01000028">
    <property type="protein sequence ID" value="SHO56803.1"/>
    <property type="molecule type" value="Genomic_DNA"/>
</dbReference>
<dbReference type="PANTHER" id="PTHR43861:SF1">
    <property type="entry name" value="TRANS-ACONITATE 2-METHYLTRANSFERASE"/>
    <property type="match status" value="1"/>
</dbReference>
<protein>
    <submittedName>
        <fullName evidence="4">Tellurite resistance protein TehB</fullName>
    </submittedName>
</protein>
<reference evidence="5" key="1">
    <citation type="submission" date="2016-12" db="EMBL/GenBank/DDBJ databases">
        <authorList>
            <person name="Rodrigo-Torres L."/>
            <person name="Arahal R.D."/>
            <person name="Lucena T."/>
        </authorList>
    </citation>
    <scope>NUCLEOTIDE SEQUENCE [LARGE SCALE GENOMIC DNA]</scope>
</reference>
<evidence type="ECO:0000259" key="3">
    <source>
        <dbReference type="Pfam" id="PF13649"/>
    </source>
</evidence>
<dbReference type="Proteomes" id="UP000184600">
    <property type="component" value="Unassembled WGS sequence"/>
</dbReference>
<dbReference type="STRING" id="1117707.VQ7734_02572"/>
<dbReference type="OrthoDB" id="6681190at2"/>
<dbReference type="SUPFAM" id="SSF53335">
    <property type="entry name" value="S-adenosyl-L-methionine-dependent methyltransferases"/>
    <property type="match status" value="1"/>
</dbReference>
<evidence type="ECO:0000256" key="2">
    <source>
        <dbReference type="ARBA" id="ARBA00022679"/>
    </source>
</evidence>
<accession>A0A1M7YW59</accession>
<evidence type="ECO:0000313" key="5">
    <source>
        <dbReference type="Proteomes" id="UP000184600"/>
    </source>
</evidence>
<dbReference type="GO" id="GO:0008168">
    <property type="term" value="F:methyltransferase activity"/>
    <property type="evidence" value="ECO:0007669"/>
    <property type="project" value="UniProtKB-KW"/>
</dbReference>
<proteinExistence type="predicted"/>
<organism evidence="4 5">
    <name type="scientific">Vibrio quintilis</name>
    <dbReference type="NCBI Taxonomy" id="1117707"/>
    <lineage>
        <taxon>Bacteria</taxon>
        <taxon>Pseudomonadati</taxon>
        <taxon>Pseudomonadota</taxon>
        <taxon>Gammaproteobacteria</taxon>
        <taxon>Vibrionales</taxon>
        <taxon>Vibrionaceae</taxon>
        <taxon>Vibrio</taxon>
    </lineage>
</organism>
<name>A0A1M7YW59_9VIBR</name>
<dbReference type="GO" id="GO:0032259">
    <property type="term" value="P:methylation"/>
    <property type="evidence" value="ECO:0007669"/>
    <property type="project" value="UniProtKB-KW"/>
</dbReference>
<gene>
    <name evidence="4" type="ORF">VQ7734_02572</name>
</gene>
<keyword evidence="1" id="KW-0489">Methyltransferase</keyword>
<keyword evidence="2" id="KW-0808">Transferase</keyword>
<evidence type="ECO:0000313" key="4">
    <source>
        <dbReference type="EMBL" id="SHO56803.1"/>
    </source>
</evidence>
<sequence length="232" mass="26127">MIEFLEADVNKYSHSTVSGTGYLAYRDISQLIDELHLNPGRALDLGCGCGRSIGVIKAFCDSVTGCDINPEALEKTHQAYPDIELFRNDLSAGKYPGDKFDSIFSVFMFFHVESIDSMRKELSRCYESLNEGGFLLVVHGNLSLATANYASVEGIGPLPEKEGVHHQVRLKNIDLIVEDVYWTAETIIQECKNVGFQLIKHHLPLGKKSDNQPYIDEYENPPYSYLVMKKQR</sequence>
<dbReference type="InterPro" id="IPR041698">
    <property type="entry name" value="Methyltransf_25"/>
</dbReference>
<dbReference type="Pfam" id="PF13649">
    <property type="entry name" value="Methyltransf_25"/>
    <property type="match status" value="1"/>
</dbReference>